<proteinExistence type="predicted"/>
<keyword evidence="3" id="KW-0804">Transcription</keyword>
<dbReference type="GeneID" id="39420970"/>
<dbReference type="SUPFAM" id="SSF46785">
    <property type="entry name" value="Winged helix' DNA-binding domain"/>
    <property type="match status" value="1"/>
</dbReference>
<dbReference type="PANTHER" id="PTHR43413">
    <property type="entry name" value="TRANSCRIPTIONAL REGULATOR, ASNC FAMILY"/>
    <property type="match status" value="1"/>
</dbReference>
<dbReference type="InterPro" id="IPR036390">
    <property type="entry name" value="WH_DNA-bd_sf"/>
</dbReference>
<feature type="domain" description="HTH asnC-type" evidence="4">
    <location>
        <begin position="5"/>
        <end position="68"/>
    </location>
</feature>
<dbReference type="PANTHER" id="PTHR43413:SF6">
    <property type="entry name" value="REGULATORY PROTEIN ASNC"/>
    <property type="match status" value="1"/>
</dbReference>
<evidence type="ECO:0000313" key="5">
    <source>
        <dbReference type="EMBL" id="VFJ13964.1"/>
    </source>
</evidence>
<dbReference type="PRINTS" id="PR00033">
    <property type="entry name" value="HTHASNC"/>
</dbReference>
<dbReference type="OrthoDB" id="33200at2157"/>
<evidence type="ECO:0000259" key="4">
    <source>
        <dbReference type="PROSITE" id="PS50956"/>
    </source>
</evidence>
<dbReference type="Gene3D" id="1.10.10.10">
    <property type="entry name" value="Winged helix-like DNA-binding domain superfamily/Winged helix DNA-binding domain"/>
    <property type="match status" value="1"/>
</dbReference>
<dbReference type="InterPro" id="IPR036388">
    <property type="entry name" value="WH-like_DNA-bd_sf"/>
</dbReference>
<keyword evidence="6" id="KW-1185">Reference proteome</keyword>
<evidence type="ECO:0000256" key="1">
    <source>
        <dbReference type="ARBA" id="ARBA00023015"/>
    </source>
</evidence>
<name>A0A484IB22_9ARCH</name>
<keyword evidence="1" id="KW-0805">Transcription regulation</keyword>
<dbReference type="GO" id="GO:0043565">
    <property type="term" value="F:sequence-specific DNA binding"/>
    <property type="evidence" value="ECO:0007669"/>
    <property type="project" value="InterPro"/>
</dbReference>
<protein>
    <recommendedName>
        <fullName evidence="4">HTH asnC-type domain-containing protein</fullName>
    </recommendedName>
</protein>
<dbReference type="KEGG" id="nfn:NFRAN_1642"/>
<gene>
    <name evidence="5" type="ORF">NFRAN_1642</name>
</gene>
<dbReference type="PROSITE" id="PS50956">
    <property type="entry name" value="HTH_ASNC_2"/>
    <property type="match status" value="1"/>
</dbReference>
<evidence type="ECO:0000313" key="6">
    <source>
        <dbReference type="Proteomes" id="UP000294299"/>
    </source>
</evidence>
<dbReference type="SMART" id="SM00344">
    <property type="entry name" value="HTH_ASNC"/>
    <property type="match status" value="1"/>
</dbReference>
<evidence type="ECO:0000256" key="3">
    <source>
        <dbReference type="ARBA" id="ARBA00023163"/>
    </source>
</evidence>
<dbReference type="RefSeq" id="WP_134484075.1">
    <property type="nucleotide sequence ID" value="NZ_LR216287.1"/>
</dbReference>
<dbReference type="AlphaFoldDB" id="A0A484IB22"/>
<keyword evidence="2" id="KW-0238">DNA-binding</keyword>
<organism evidence="5 6">
    <name type="scientific">Candidatus Nitrosocosmicus franklandianus</name>
    <dbReference type="NCBI Taxonomy" id="1798806"/>
    <lineage>
        <taxon>Archaea</taxon>
        <taxon>Nitrososphaerota</taxon>
        <taxon>Nitrososphaeria</taxon>
        <taxon>Nitrososphaerales</taxon>
        <taxon>Nitrososphaeraceae</taxon>
        <taxon>Candidatus Nitrosocosmicus</taxon>
    </lineage>
</organism>
<sequence length="177" mass="20414">MPLELDDIDVSILNSILEDGRKSFRQISRDTGITTPTVKARYERLVNIGFIKGVLPIFDFEKIEAGAVREKKKFVQLESLKENITKRKRDTSQLYQNSSSLKDEIREIQKKISTGIAINIICDFCEGPVFDKPKILKFANIERFFCCNSCKSGYSQKYRGRIESIKRKYEGKSELDD</sequence>
<reference evidence="5 6" key="1">
    <citation type="submission" date="2019-02" db="EMBL/GenBank/DDBJ databases">
        <authorList>
            <person name="Lehtovirta-Morley E L."/>
        </authorList>
    </citation>
    <scope>NUCLEOTIDE SEQUENCE [LARGE SCALE GENOMIC DNA]</scope>
    <source>
        <strain evidence="5">NFRAN1</strain>
    </source>
</reference>
<dbReference type="Pfam" id="PF13412">
    <property type="entry name" value="HTH_24"/>
    <property type="match status" value="1"/>
</dbReference>
<dbReference type="InterPro" id="IPR019888">
    <property type="entry name" value="Tscrpt_reg_AsnC-like"/>
</dbReference>
<dbReference type="InterPro" id="IPR050684">
    <property type="entry name" value="HTH-Siroheme_Decarb"/>
</dbReference>
<dbReference type="Proteomes" id="UP000294299">
    <property type="component" value="Chromosome NFRAN"/>
</dbReference>
<dbReference type="EMBL" id="LR216287">
    <property type="protein sequence ID" value="VFJ13964.1"/>
    <property type="molecule type" value="Genomic_DNA"/>
</dbReference>
<accession>A0A484IB22</accession>
<evidence type="ECO:0000256" key="2">
    <source>
        <dbReference type="ARBA" id="ARBA00023125"/>
    </source>
</evidence>
<dbReference type="InterPro" id="IPR000485">
    <property type="entry name" value="AsnC-type_HTH_dom"/>
</dbReference>